<gene>
    <name evidence="12" type="ORF">LAFE_0D02982G</name>
</gene>
<dbReference type="InterPro" id="IPR016690">
    <property type="entry name" value="TSEN34"/>
</dbReference>
<evidence type="ECO:0000256" key="7">
    <source>
        <dbReference type="ARBA" id="ARBA00070870"/>
    </source>
</evidence>
<evidence type="ECO:0000256" key="3">
    <source>
        <dbReference type="ARBA" id="ARBA00022694"/>
    </source>
</evidence>
<reference evidence="12 13" key="1">
    <citation type="submission" date="2016-03" db="EMBL/GenBank/DDBJ databases">
        <authorList>
            <person name="Devillers H."/>
        </authorList>
    </citation>
    <scope>NUCLEOTIDE SEQUENCE [LARGE SCALE GENOMIC DNA]</scope>
    <source>
        <strain evidence="12">CBS 6772</strain>
    </source>
</reference>
<dbReference type="InterPro" id="IPR059049">
    <property type="entry name" value="TSEN34_N"/>
</dbReference>
<dbReference type="GO" id="GO:0000379">
    <property type="term" value="P:tRNA-type intron splice site recognition and cleavage"/>
    <property type="evidence" value="ECO:0007669"/>
    <property type="project" value="UniProtKB-UniRule"/>
</dbReference>
<name>A0A1G4MAT0_LACFM</name>
<keyword evidence="4 8" id="KW-0456">Lyase</keyword>
<comment type="subunit">
    <text evidence="6">Heterotetramer composed of SEN2, SEN15, SEN34 and SEN54. Interacts directly with SEN15.</text>
</comment>
<evidence type="ECO:0000256" key="5">
    <source>
        <dbReference type="ARBA" id="ARBA00059865"/>
    </source>
</evidence>
<evidence type="ECO:0000259" key="11">
    <source>
        <dbReference type="Pfam" id="PF26577"/>
    </source>
</evidence>
<feature type="active site" evidence="9">
    <location>
        <position position="250"/>
    </location>
</feature>
<dbReference type="OrthoDB" id="48041at2759"/>
<evidence type="ECO:0000256" key="2">
    <source>
        <dbReference type="ARBA" id="ARBA00012573"/>
    </source>
</evidence>
<dbReference type="Pfam" id="PF01974">
    <property type="entry name" value="tRNA_int_endo"/>
    <property type="match status" value="1"/>
</dbReference>
<dbReference type="InterPro" id="IPR006677">
    <property type="entry name" value="tRNA_intron_Endonuc_cat-like"/>
</dbReference>
<feature type="domain" description="TSEN34 N-terminal" evidence="11">
    <location>
        <begin position="15"/>
        <end position="76"/>
    </location>
</feature>
<comment type="function">
    <text evidence="5">Constitutes one of the two catalytic subunit of the tRNA-splicing endonuclease complex, a complex responsible for identification and cleavage of the splice sites in pre-tRNA. It cleaves pre-tRNA at the 5'- and 3'-splice sites to release the intron. The products are an intron and two tRNA half-molecules bearing 2',3'-cyclic phosphate and 5'-OH termini. There are no conserved sequences at the splice sites, but the intron is invariably located at the same site in the gene, placing the splice sites an invariant distance from the constant structural features of the tRNA body. It probably carries the active site for 3'-splice site cleavage.</text>
</comment>
<evidence type="ECO:0000259" key="10">
    <source>
        <dbReference type="Pfam" id="PF01974"/>
    </source>
</evidence>
<evidence type="ECO:0000256" key="1">
    <source>
        <dbReference type="ARBA" id="ARBA00008078"/>
    </source>
</evidence>
<dbReference type="AlphaFoldDB" id="A0A1G4MAT0"/>
<keyword evidence="3 8" id="KW-0819">tRNA processing</keyword>
<dbReference type="SUPFAM" id="SSF53032">
    <property type="entry name" value="tRNA-intron endonuclease catalytic domain-like"/>
    <property type="match status" value="1"/>
</dbReference>
<feature type="active site" evidence="9">
    <location>
        <position position="217"/>
    </location>
</feature>
<dbReference type="Proteomes" id="UP000190831">
    <property type="component" value="Chromosome D"/>
</dbReference>
<dbReference type="FunFam" id="3.40.1350.10:FF:000008">
    <property type="entry name" value="tRNA-splicing endonuclease subunit Sen34"/>
    <property type="match status" value="1"/>
</dbReference>
<sequence length="274" mass="30329">MDDKVPISLVQAPGSSGVPLVFSIAAIKRLRELGVAGILTGTLPAATQQNAFLGIPLRLMIEEAAWLVEEGFAYLVCGGKLLEDAVGNLGAEDVAMMQKKAEESFEEQRAFKRQQHIEKLQRLGITKQDGGEEDSRLLEASLFVETKNESTLLKHKEAQFDIAVLQKKIVDNLLSHGKNHNDYLMYRALRSQGYFLSPGARFGGRFIAYPGDPLRYHSHLTVQACLDYRHEPLDLLQLVSGGRLGTGVKKLWVVGGVKDDEEIEFFSVEWAGFG</sequence>
<protein>
    <recommendedName>
        <fullName evidence="7 8">tRNA-splicing endonuclease subunit Sen34</fullName>
        <ecNumber evidence="2 8">4.6.1.16</ecNumber>
    </recommendedName>
</protein>
<dbReference type="InterPro" id="IPR006676">
    <property type="entry name" value="tRNA_splic"/>
</dbReference>
<dbReference type="InterPro" id="IPR036167">
    <property type="entry name" value="tRNA_intron_Endo_cat-like_sf"/>
</dbReference>
<dbReference type="InterPro" id="IPR011856">
    <property type="entry name" value="tRNA_endonuc-like_dom_sf"/>
</dbReference>
<dbReference type="NCBIfam" id="TIGR00324">
    <property type="entry name" value="endA"/>
    <property type="match status" value="1"/>
</dbReference>
<dbReference type="EC" id="4.6.1.16" evidence="2 8"/>
<dbReference type="Pfam" id="PF26577">
    <property type="entry name" value="TSEN34_N"/>
    <property type="match status" value="1"/>
</dbReference>
<dbReference type="EMBL" id="LT598492">
    <property type="protein sequence ID" value="SCW01005.1"/>
    <property type="molecule type" value="Genomic_DNA"/>
</dbReference>
<dbReference type="STRING" id="4955.A0A1G4MAT0"/>
<dbReference type="GO" id="GO:0000214">
    <property type="term" value="C:tRNA-intron endonuclease complex"/>
    <property type="evidence" value="ECO:0007669"/>
    <property type="project" value="UniProtKB-UniRule"/>
</dbReference>
<evidence type="ECO:0000313" key="12">
    <source>
        <dbReference type="EMBL" id="SCW01005.1"/>
    </source>
</evidence>
<evidence type="ECO:0000256" key="4">
    <source>
        <dbReference type="ARBA" id="ARBA00023239"/>
    </source>
</evidence>
<keyword evidence="13" id="KW-1185">Reference proteome</keyword>
<evidence type="ECO:0000256" key="9">
    <source>
        <dbReference type="PIRSR" id="PIRSR017250-50"/>
    </source>
</evidence>
<proteinExistence type="inferred from homology"/>
<dbReference type="PANTHER" id="PTHR13070:SF0">
    <property type="entry name" value="TRNA-SPLICING ENDONUCLEASE SUBUNIT SEN34"/>
    <property type="match status" value="1"/>
</dbReference>
<dbReference type="GO" id="GO:0000213">
    <property type="term" value="F:tRNA-intron lyase activity"/>
    <property type="evidence" value="ECO:0007669"/>
    <property type="project" value="UniProtKB-UniRule"/>
</dbReference>
<dbReference type="CDD" id="cd22363">
    <property type="entry name" value="tRNA-intron_lyase_C"/>
    <property type="match status" value="1"/>
</dbReference>
<comment type="similarity">
    <text evidence="1 8">Belongs to the tRNA-intron endonuclease family.</text>
</comment>
<dbReference type="GO" id="GO:0003676">
    <property type="term" value="F:nucleic acid binding"/>
    <property type="evidence" value="ECO:0007669"/>
    <property type="project" value="InterPro"/>
</dbReference>
<evidence type="ECO:0000313" key="13">
    <source>
        <dbReference type="Proteomes" id="UP000190831"/>
    </source>
</evidence>
<organism evidence="12 13">
    <name type="scientific">Lachancea fermentati</name>
    <name type="common">Zygosaccharomyces fermentati</name>
    <dbReference type="NCBI Taxonomy" id="4955"/>
    <lineage>
        <taxon>Eukaryota</taxon>
        <taxon>Fungi</taxon>
        <taxon>Dikarya</taxon>
        <taxon>Ascomycota</taxon>
        <taxon>Saccharomycotina</taxon>
        <taxon>Saccharomycetes</taxon>
        <taxon>Saccharomycetales</taxon>
        <taxon>Saccharomycetaceae</taxon>
        <taxon>Lachancea</taxon>
    </lineage>
</organism>
<dbReference type="OMA" id="RTFSLEW"/>
<dbReference type="PIRSF" id="PIRSF017250">
    <property type="entry name" value="tRNA_splic_SEN34"/>
    <property type="match status" value="1"/>
</dbReference>
<dbReference type="PANTHER" id="PTHR13070">
    <property type="entry name" value="TRNA-SPLICING ENDONUCLEASE SUBUNIT SEN34-RELATED"/>
    <property type="match status" value="1"/>
</dbReference>
<evidence type="ECO:0000256" key="6">
    <source>
        <dbReference type="ARBA" id="ARBA00062123"/>
    </source>
</evidence>
<evidence type="ECO:0000256" key="8">
    <source>
        <dbReference type="PIRNR" id="PIRNR017250"/>
    </source>
</evidence>
<feature type="active site" evidence="9">
    <location>
        <position position="209"/>
    </location>
</feature>
<feature type="domain" description="tRNA intron endonuclease catalytic" evidence="10">
    <location>
        <begin position="182"/>
        <end position="265"/>
    </location>
</feature>
<dbReference type="Gene3D" id="3.40.1350.10">
    <property type="match status" value="1"/>
</dbReference>
<accession>A0A1G4MAT0</accession>